<sequence length="102" mass="11448">MVVANTKITNKSLVLLVKNPATATPPTISPQTKLMRIKSVFREYLSIKVPAYNPQNKVAKVMMMYAVANTSGRSTISTKYQGMAIILMPWAKPEIYWKEKVS</sequence>
<protein>
    <submittedName>
        <fullName evidence="1">Uncharacterized protein</fullName>
    </submittedName>
</protein>
<accession>A0A382QSJ7</accession>
<dbReference type="EMBL" id="UINC01116264">
    <property type="protein sequence ID" value="SVC87880.1"/>
    <property type="molecule type" value="Genomic_DNA"/>
</dbReference>
<proteinExistence type="predicted"/>
<name>A0A382QSJ7_9ZZZZ</name>
<reference evidence="1" key="1">
    <citation type="submission" date="2018-05" db="EMBL/GenBank/DDBJ databases">
        <authorList>
            <person name="Lanie J.A."/>
            <person name="Ng W.-L."/>
            <person name="Kazmierczak K.M."/>
            <person name="Andrzejewski T.M."/>
            <person name="Davidsen T.M."/>
            <person name="Wayne K.J."/>
            <person name="Tettelin H."/>
            <person name="Glass J.I."/>
            <person name="Rusch D."/>
            <person name="Podicherti R."/>
            <person name="Tsui H.-C.T."/>
            <person name="Winkler M.E."/>
        </authorList>
    </citation>
    <scope>NUCLEOTIDE SEQUENCE</scope>
</reference>
<evidence type="ECO:0000313" key="1">
    <source>
        <dbReference type="EMBL" id="SVC87880.1"/>
    </source>
</evidence>
<dbReference type="AlphaFoldDB" id="A0A382QSJ7"/>
<organism evidence="1">
    <name type="scientific">marine metagenome</name>
    <dbReference type="NCBI Taxonomy" id="408172"/>
    <lineage>
        <taxon>unclassified sequences</taxon>
        <taxon>metagenomes</taxon>
        <taxon>ecological metagenomes</taxon>
    </lineage>
</organism>
<gene>
    <name evidence="1" type="ORF">METZ01_LOCUS340734</name>
</gene>